<organism evidence="3 4">
    <name type="scientific">Digitaria exilis</name>
    <dbReference type="NCBI Taxonomy" id="1010633"/>
    <lineage>
        <taxon>Eukaryota</taxon>
        <taxon>Viridiplantae</taxon>
        <taxon>Streptophyta</taxon>
        <taxon>Embryophyta</taxon>
        <taxon>Tracheophyta</taxon>
        <taxon>Spermatophyta</taxon>
        <taxon>Magnoliopsida</taxon>
        <taxon>Liliopsida</taxon>
        <taxon>Poales</taxon>
        <taxon>Poaceae</taxon>
        <taxon>PACMAD clade</taxon>
        <taxon>Panicoideae</taxon>
        <taxon>Panicodae</taxon>
        <taxon>Paniceae</taxon>
        <taxon>Anthephorinae</taxon>
        <taxon>Digitaria</taxon>
    </lineage>
</organism>
<feature type="region of interest" description="Disordered" evidence="1">
    <location>
        <begin position="1"/>
        <end position="27"/>
    </location>
</feature>
<evidence type="ECO:0000313" key="3">
    <source>
        <dbReference type="EMBL" id="KAF8700702.1"/>
    </source>
</evidence>
<dbReference type="InterPro" id="IPR055302">
    <property type="entry name" value="F-box_dom-containing"/>
</dbReference>
<evidence type="ECO:0000256" key="1">
    <source>
        <dbReference type="SAM" id="MobiDB-lite"/>
    </source>
</evidence>
<dbReference type="SUPFAM" id="SSF81383">
    <property type="entry name" value="F-box domain"/>
    <property type="match status" value="1"/>
</dbReference>
<comment type="caution">
    <text evidence="3">The sequence shown here is derived from an EMBL/GenBank/DDBJ whole genome shotgun (WGS) entry which is preliminary data.</text>
</comment>
<dbReference type="Proteomes" id="UP000636709">
    <property type="component" value="Unassembled WGS sequence"/>
</dbReference>
<reference evidence="3" key="1">
    <citation type="submission" date="2020-07" db="EMBL/GenBank/DDBJ databases">
        <title>Genome sequence and genetic diversity analysis of an under-domesticated orphan crop, white fonio (Digitaria exilis).</title>
        <authorList>
            <person name="Bennetzen J.L."/>
            <person name="Chen S."/>
            <person name="Ma X."/>
            <person name="Wang X."/>
            <person name="Yssel A.E.J."/>
            <person name="Chaluvadi S.R."/>
            <person name="Johnson M."/>
            <person name="Gangashetty P."/>
            <person name="Hamidou F."/>
            <person name="Sanogo M.D."/>
            <person name="Zwaenepoel A."/>
            <person name="Wallace J."/>
            <person name="Van De Peer Y."/>
            <person name="Van Deynze A."/>
        </authorList>
    </citation>
    <scope>NUCLEOTIDE SEQUENCE</scope>
    <source>
        <tissue evidence="3">Leaves</tissue>
    </source>
</reference>
<dbReference type="CDD" id="cd22160">
    <property type="entry name" value="F-box_AtFBL13-like"/>
    <property type="match status" value="1"/>
</dbReference>
<proteinExistence type="predicted"/>
<dbReference type="AlphaFoldDB" id="A0A835EMW1"/>
<sequence length="432" mass="48759">MPAATGRRPPRRHSRSATVVDAGAKGKGILRAEAREEKGQGQDHISDLPNDVLGDIVSRLPTKDGARTQVLSSRWHHIWRSAPLNLDLRFHRIPLSWIPCVLSSHRGPARCFSTPECQWYCEELSYSAATLDGLQEFDFGYDIPYGEWGDPPPLPASALRFSCTLRVARLWLCRFPDGIGINVRLPVLEELQLSHCSISESSLHALLDGCHALQKLWLTYNDGCSRVRIASATLRSIDVGRGLGEFNLQQVIIEDSPCLERLHHDRPVALGQPKKMMDIKVISAPKLGILGDICDSFPRFEIGATVFKGLHVSTKAMVVHSVKVLSLSNTRLSLTLVLNFMKCFPAFIWIFQTLLFIGKKNVWDDKYCNLINTRDICLKKLVLTNYSGNESHVNFVKFFVLNVKALETIRLVCQFTDARKDWIERQRSLLQF</sequence>
<name>A0A835EMW1_9POAL</name>
<dbReference type="OrthoDB" id="612216at2759"/>
<gene>
    <name evidence="3" type="ORF">HU200_034053</name>
</gene>
<dbReference type="Pfam" id="PF00646">
    <property type="entry name" value="F-box"/>
    <property type="match status" value="1"/>
</dbReference>
<dbReference type="Pfam" id="PF24758">
    <property type="entry name" value="LRR_At5g56370"/>
    <property type="match status" value="1"/>
</dbReference>
<dbReference type="PROSITE" id="PS50181">
    <property type="entry name" value="FBOX"/>
    <property type="match status" value="1"/>
</dbReference>
<dbReference type="InterPro" id="IPR053781">
    <property type="entry name" value="F-box_AtFBL13-like"/>
</dbReference>
<accession>A0A835EMW1</accession>
<dbReference type="Gene3D" id="3.80.10.10">
    <property type="entry name" value="Ribonuclease Inhibitor"/>
    <property type="match status" value="1"/>
</dbReference>
<evidence type="ECO:0000313" key="4">
    <source>
        <dbReference type="Proteomes" id="UP000636709"/>
    </source>
</evidence>
<dbReference type="InterPro" id="IPR055411">
    <property type="entry name" value="LRR_FXL15/At3g58940/PEG3-like"/>
</dbReference>
<dbReference type="InterPro" id="IPR032675">
    <property type="entry name" value="LRR_dom_sf"/>
</dbReference>
<feature type="domain" description="F-box" evidence="2">
    <location>
        <begin position="42"/>
        <end position="93"/>
    </location>
</feature>
<dbReference type="PANTHER" id="PTHR32141:SF160">
    <property type="entry name" value="F-BOX DOMAIN-CONTAINING PROTEIN"/>
    <property type="match status" value="1"/>
</dbReference>
<protein>
    <recommendedName>
        <fullName evidence="2">F-box domain-containing protein</fullName>
    </recommendedName>
</protein>
<dbReference type="InterPro" id="IPR036047">
    <property type="entry name" value="F-box-like_dom_sf"/>
</dbReference>
<evidence type="ECO:0000259" key="2">
    <source>
        <dbReference type="PROSITE" id="PS50181"/>
    </source>
</evidence>
<keyword evidence="4" id="KW-1185">Reference proteome</keyword>
<dbReference type="InterPro" id="IPR001810">
    <property type="entry name" value="F-box_dom"/>
</dbReference>
<dbReference type="PANTHER" id="PTHR32141">
    <property type="match status" value="1"/>
</dbReference>
<dbReference type="SUPFAM" id="SSF52047">
    <property type="entry name" value="RNI-like"/>
    <property type="match status" value="1"/>
</dbReference>
<dbReference type="EMBL" id="JACEFO010001825">
    <property type="protein sequence ID" value="KAF8700702.1"/>
    <property type="molecule type" value="Genomic_DNA"/>
</dbReference>